<proteinExistence type="predicted"/>
<dbReference type="GO" id="GO:0004527">
    <property type="term" value="F:exonuclease activity"/>
    <property type="evidence" value="ECO:0007669"/>
    <property type="project" value="UniProtKB-KW"/>
</dbReference>
<dbReference type="SUPFAM" id="SSF52980">
    <property type="entry name" value="Restriction endonuclease-like"/>
    <property type="match status" value="1"/>
</dbReference>
<sequence length="202" mass="22911">MEIIDTIVQGSDEWFAARLGSIGGSSIADVVAGGQGKMRKNLMYRLAGEILSGVKYEGYKNEHMDRGLEQEPDARSFYELISGNTVRQVGLVKESDYIHFSPDGLVDPDGITEIKCTIPSVHIETILQNEIPAAYRKQCQWGLYICQRQWVDFVSYSPLITDKPILIIRRVRDEKLIQELKEGAEKFLMEMAKIIRQVKEVS</sequence>
<dbReference type="Gene3D" id="3.90.320.10">
    <property type="match status" value="1"/>
</dbReference>
<dbReference type="CDD" id="cd22343">
    <property type="entry name" value="PDDEXK_lambda_exonuclease-like"/>
    <property type="match status" value="1"/>
</dbReference>
<reference evidence="2" key="1">
    <citation type="submission" date="2020-03" db="EMBL/GenBank/DDBJ databases">
        <title>The deep terrestrial virosphere.</title>
        <authorList>
            <person name="Holmfeldt K."/>
            <person name="Nilsson E."/>
            <person name="Simone D."/>
            <person name="Lopez-Fernandez M."/>
            <person name="Wu X."/>
            <person name="de Brujin I."/>
            <person name="Lundin D."/>
            <person name="Andersson A."/>
            <person name="Bertilsson S."/>
            <person name="Dopson M."/>
        </authorList>
    </citation>
    <scope>NUCLEOTIDE SEQUENCE</scope>
    <source>
        <strain evidence="2">MM415B00505</strain>
    </source>
</reference>
<dbReference type="InterPro" id="IPR019080">
    <property type="entry name" value="YqaJ_viral_recombinase"/>
</dbReference>
<keyword evidence="2" id="KW-0269">Exonuclease</keyword>
<organism evidence="2">
    <name type="scientific">viral metagenome</name>
    <dbReference type="NCBI Taxonomy" id="1070528"/>
    <lineage>
        <taxon>unclassified sequences</taxon>
        <taxon>metagenomes</taxon>
        <taxon>organismal metagenomes</taxon>
    </lineage>
</organism>
<dbReference type="InterPro" id="IPR011335">
    <property type="entry name" value="Restrct_endonuc-II-like"/>
</dbReference>
<dbReference type="InterPro" id="IPR051703">
    <property type="entry name" value="NF-kappa-B_Signaling_Reg"/>
</dbReference>
<dbReference type="PANTHER" id="PTHR46609:SF6">
    <property type="entry name" value="EXONUCLEASE, PHAGE-TYPE_RECB, C-TERMINAL DOMAIN-CONTAINING PROTEIN-RELATED"/>
    <property type="match status" value="1"/>
</dbReference>
<dbReference type="Pfam" id="PF09588">
    <property type="entry name" value="YqaJ"/>
    <property type="match status" value="1"/>
</dbReference>
<feature type="domain" description="YqaJ viral recombinase" evidence="1">
    <location>
        <begin position="13"/>
        <end position="146"/>
    </location>
</feature>
<dbReference type="AlphaFoldDB" id="A0A6M3J3F0"/>
<dbReference type="PANTHER" id="PTHR46609">
    <property type="entry name" value="EXONUCLEASE, PHAGE-TYPE/RECB, C-TERMINAL DOMAIN-CONTAINING PROTEIN"/>
    <property type="match status" value="1"/>
</dbReference>
<evidence type="ECO:0000313" key="2">
    <source>
        <dbReference type="EMBL" id="QJA64383.1"/>
    </source>
</evidence>
<name>A0A6M3J3F0_9ZZZZ</name>
<keyword evidence="2" id="KW-0540">Nuclease</keyword>
<dbReference type="EMBL" id="MT141518">
    <property type="protein sequence ID" value="QJA64383.1"/>
    <property type="molecule type" value="Genomic_DNA"/>
</dbReference>
<dbReference type="InterPro" id="IPR011604">
    <property type="entry name" value="PDDEXK-like_dom_sf"/>
</dbReference>
<accession>A0A6M3J3F0</accession>
<gene>
    <name evidence="2" type="ORF">MM415B00505_0047</name>
</gene>
<keyword evidence="2" id="KW-0378">Hydrolase</keyword>
<protein>
    <submittedName>
        <fullName evidence="2">Putative exonuclease</fullName>
    </submittedName>
</protein>
<evidence type="ECO:0000259" key="1">
    <source>
        <dbReference type="Pfam" id="PF09588"/>
    </source>
</evidence>